<proteinExistence type="predicted"/>
<keyword evidence="1" id="KW-1133">Transmembrane helix</keyword>
<keyword evidence="1" id="KW-0472">Membrane</keyword>
<sequence>MVIDKQAGLRVLRMVQEAVLISAPPVKPRIRTGQVLGIDHWCFEILHTDCTATDWWSGGFALIRANHSQRAYGAVIHSVLIALTFIVFVCKKGKRGLVGKRKPVV</sequence>
<keyword evidence="3" id="KW-1185">Reference proteome</keyword>
<evidence type="ECO:0000313" key="3">
    <source>
        <dbReference type="Proteomes" id="UP000326532"/>
    </source>
</evidence>
<dbReference type="Proteomes" id="UP000326532">
    <property type="component" value="Unassembled WGS sequence"/>
</dbReference>
<organism evidence="2 3">
    <name type="scientific">Aspergillus parasiticus</name>
    <dbReference type="NCBI Taxonomy" id="5067"/>
    <lineage>
        <taxon>Eukaryota</taxon>
        <taxon>Fungi</taxon>
        <taxon>Dikarya</taxon>
        <taxon>Ascomycota</taxon>
        <taxon>Pezizomycotina</taxon>
        <taxon>Eurotiomycetes</taxon>
        <taxon>Eurotiomycetidae</taxon>
        <taxon>Eurotiales</taxon>
        <taxon>Aspergillaceae</taxon>
        <taxon>Aspergillus</taxon>
        <taxon>Aspergillus subgen. Circumdati</taxon>
    </lineage>
</organism>
<keyword evidence="1" id="KW-0812">Transmembrane</keyword>
<feature type="transmembrane region" description="Helical" evidence="1">
    <location>
        <begin position="71"/>
        <end position="90"/>
    </location>
</feature>
<evidence type="ECO:0000256" key="1">
    <source>
        <dbReference type="SAM" id="Phobius"/>
    </source>
</evidence>
<protein>
    <submittedName>
        <fullName evidence="2">Uncharacterized protein</fullName>
    </submittedName>
</protein>
<dbReference type="EMBL" id="ML734966">
    <property type="protein sequence ID" value="KAB8206067.1"/>
    <property type="molecule type" value="Genomic_DNA"/>
</dbReference>
<dbReference type="AlphaFoldDB" id="A0A5N6DM09"/>
<accession>A0A5N6DM09</accession>
<name>A0A5N6DM09_ASPPA</name>
<gene>
    <name evidence="2" type="ORF">BDV34DRAFT_194733</name>
</gene>
<evidence type="ECO:0000313" key="2">
    <source>
        <dbReference type="EMBL" id="KAB8206067.1"/>
    </source>
</evidence>
<dbReference type="VEuPathDB" id="FungiDB:BDV34DRAFT_194733"/>
<reference evidence="2 3" key="1">
    <citation type="submission" date="2019-04" db="EMBL/GenBank/DDBJ databases">
        <title>Fungal friends and foes A comparative genomics study of 23 Aspergillus species from section Flavi.</title>
        <authorList>
            <consortium name="DOE Joint Genome Institute"/>
            <person name="Kjaerbolling I."/>
            <person name="Vesth T.C."/>
            <person name="Frisvad J.C."/>
            <person name="Nybo J.L."/>
            <person name="Theobald S."/>
            <person name="Kildgaard S."/>
            <person name="Petersen T.I."/>
            <person name="Kuo A."/>
            <person name="Sato A."/>
            <person name="Lyhne E.K."/>
            <person name="Kogle M.E."/>
            <person name="Wiebenga A."/>
            <person name="Kun R.S."/>
            <person name="Lubbers R.J."/>
            <person name="Makela M.R."/>
            <person name="Barry K."/>
            <person name="Chovatia M."/>
            <person name="Clum A."/>
            <person name="Daum C."/>
            <person name="Haridas S."/>
            <person name="He G."/>
            <person name="LaButti K."/>
            <person name="Lipzen A."/>
            <person name="Mondo S."/>
            <person name="Pangilinan J."/>
            <person name="Riley R."/>
            <person name="Salamov A."/>
            <person name="Simmons B.A."/>
            <person name="Magnuson J.K."/>
            <person name="Henrissat B."/>
            <person name="Mortensen U.H."/>
            <person name="Larsen T.O."/>
            <person name="De vries R.P."/>
            <person name="Grigoriev I.V."/>
            <person name="Machida M."/>
            <person name="Baker S.E."/>
            <person name="Andersen M.R."/>
        </authorList>
    </citation>
    <scope>NUCLEOTIDE SEQUENCE [LARGE SCALE GENOMIC DNA]</scope>
    <source>
        <strain evidence="2 3">CBS 117618</strain>
    </source>
</reference>